<keyword evidence="2" id="KW-1185">Reference proteome</keyword>
<accession>A0AAD3N1E0</accession>
<evidence type="ECO:0000313" key="1">
    <source>
        <dbReference type="EMBL" id="GLD63049.1"/>
    </source>
</evidence>
<dbReference type="PANTHER" id="PTHR47272">
    <property type="entry name" value="DDE_TNP_1_7 DOMAIN-CONTAINING PROTEIN"/>
    <property type="match status" value="1"/>
</dbReference>
<gene>
    <name evidence="1" type="ORF">AKAME5_001470300</name>
</gene>
<protein>
    <submittedName>
        <fullName evidence="1">PiggyBac transposable element-derived protein 3-like protein</fullName>
    </submittedName>
</protein>
<dbReference type="EMBL" id="BRZM01000057">
    <property type="protein sequence ID" value="GLD63049.1"/>
    <property type="molecule type" value="Genomic_DNA"/>
</dbReference>
<dbReference type="AlphaFoldDB" id="A0AAD3N1E0"/>
<comment type="caution">
    <text evidence="1">The sequence shown here is derived from an EMBL/GenBank/DDBJ whole genome shotgun (WGS) entry which is preliminary data.</text>
</comment>
<proteinExistence type="predicted"/>
<reference evidence="1" key="1">
    <citation type="submission" date="2022-08" db="EMBL/GenBank/DDBJ databases">
        <title>Genome sequencing of akame (Lates japonicus).</title>
        <authorList>
            <person name="Hashiguchi Y."/>
            <person name="Takahashi H."/>
        </authorList>
    </citation>
    <scope>NUCLEOTIDE SEQUENCE</scope>
    <source>
        <strain evidence="1">Kochi</strain>
    </source>
</reference>
<dbReference type="Proteomes" id="UP001279410">
    <property type="component" value="Unassembled WGS sequence"/>
</dbReference>
<evidence type="ECO:0000313" key="2">
    <source>
        <dbReference type="Proteomes" id="UP001279410"/>
    </source>
</evidence>
<sequence length="124" mass="14300">MLAHFQEKRAALALLPVESEVELVGIDEESDVDMNLDESSDDSVRVRHIYNTRGHSFSSILMNEMVCEDEQMVSFQGKSQLRQYITMKPKHSGYKFFILADQHGIEYKLDVFTRSIQPLPDLHP</sequence>
<dbReference type="PANTHER" id="PTHR47272:SF1">
    <property type="entry name" value="PIGGYBAC TRANSPOSABLE ELEMENT-DERIVED PROTEIN 3-LIKE"/>
    <property type="match status" value="1"/>
</dbReference>
<organism evidence="1 2">
    <name type="scientific">Lates japonicus</name>
    <name type="common">Japanese lates</name>
    <dbReference type="NCBI Taxonomy" id="270547"/>
    <lineage>
        <taxon>Eukaryota</taxon>
        <taxon>Metazoa</taxon>
        <taxon>Chordata</taxon>
        <taxon>Craniata</taxon>
        <taxon>Vertebrata</taxon>
        <taxon>Euteleostomi</taxon>
        <taxon>Actinopterygii</taxon>
        <taxon>Neopterygii</taxon>
        <taxon>Teleostei</taxon>
        <taxon>Neoteleostei</taxon>
        <taxon>Acanthomorphata</taxon>
        <taxon>Carangaria</taxon>
        <taxon>Carangaria incertae sedis</taxon>
        <taxon>Centropomidae</taxon>
        <taxon>Lates</taxon>
    </lineage>
</organism>
<name>A0AAD3N1E0_LATJO</name>